<evidence type="ECO:0000256" key="3">
    <source>
        <dbReference type="ARBA" id="ARBA00010258"/>
    </source>
</evidence>
<evidence type="ECO:0000256" key="12">
    <source>
        <dbReference type="ARBA" id="ARBA00023172"/>
    </source>
</evidence>
<dbReference type="PANTHER" id="PTHR20973">
    <property type="entry name" value="NON-SMC ELEMENT 1-RELATED"/>
    <property type="match status" value="1"/>
</dbReference>
<organism evidence="18 19">
    <name type="scientific">Rhodotorula toruloides</name>
    <name type="common">Yeast</name>
    <name type="synonym">Rhodosporidium toruloides</name>
    <dbReference type="NCBI Taxonomy" id="5286"/>
    <lineage>
        <taxon>Eukaryota</taxon>
        <taxon>Fungi</taxon>
        <taxon>Dikarya</taxon>
        <taxon>Basidiomycota</taxon>
        <taxon>Pucciniomycotina</taxon>
        <taxon>Microbotryomycetes</taxon>
        <taxon>Sporidiobolales</taxon>
        <taxon>Sporidiobolaceae</taxon>
        <taxon>Rhodotorula</taxon>
    </lineage>
</organism>
<keyword evidence="10 15" id="KW-0833">Ubl conjugation pathway</keyword>
<evidence type="ECO:0000256" key="4">
    <source>
        <dbReference type="ARBA" id="ARBA00012483"/>
    </source>
</evidence>
<gene>
    <name evidence="18" type="ORF">Rt10032_c02g1040</name>
</gene>
<dbReference type="Proteomes" id="UP000321518">
    <property type="component" value="Unassembled WGS sequence"/>
</dbReference>
<feature type="compositionally biased region" description="Basic and acidic residues" evidence="16">
    <location>
        <begin position="22"/>
        <end position="50"/>
    </location>
</feature>
<evidence type="ECO:0000256" key="6">
    <source>
        <dbReference type="ARBA" id="ARBA00022679"/>
    </source>
</evidence>
<dbReference type="Pfam" id="PF07574">
    <property type="entry name" value="SMC_Nse1"/>
    <property type="match status" value="1"/>
</dbReference>
<evidence type="ECO:0000313" key="19">
    <source>
        <dbReference type="Proteomes" id="UP000321518"/>
    </source>
</evidence>
<evidence type="ECO:0000256" key="8">
    <source>
        <dbReference type="ARBA" id="ARBA00022763"/>
    </source>
</evidence>
<proteinExistence type="inferred from homology"/>
<dbReference type="Pfam" id="PF08746">
    <property type="entry name" value="zf-RING-like"/>
    <property type="match status" value="1"/>
</dbReference>
<dbReference type="AlphaFoldDB" id="A0A511K9H3"/>
<evidence type="ECO:0000259" key="17">
    <source>
        <dbReference type="Pfam" id="PF08746"/>
    </source>
</evidence>
<keyword evidence="13 15" id="KW-0234">DNA repair</keyword>
<evidence type="ECO:0000256" key="7">
    <source>
        <dbReference type="ARBA" id="ARBA00022723"/>
    </source>
</evidence>
<comment type="subunit">
    <text evidence="15">Component of the Smc5-Smc6 complex.</text>
</comment>
<dbReference type="InterPro" id="IPR011513">
    <property type="entry name" value="Nse1"/>
</dbReference>
<name>A0A511K9H3_RHOTO</name>
<comment type="caution">
    <text evidence="18">The sequence shown here is derived from an EMBL/GenBank/DDBJ whole genome shotgun (WGS) entry which is preliminary data.</text>
</comment>
<evidence type="ECO:0000256" key="1">
    <source>
        <dbReference type="ARBA" id="ARBA00000900"/>
    </source>
</evidence>
<dbReference type="GO" id="GO:0008270">
    <property type="term" value="F:zinc ion binding"/>
    <property type="evidence" value="ECO:0007669"/>
    <property type="project" value="UniProtKB-KW"/>
</dbReference>
<dbReference type="EC" id="2.3.2.27" evidence="4 15"/>
<dbReference type="InterPro" id="IPR036388">
    <property type="entry name" value="WH-like_DNA-bd_sf"/>
</dbReference>
<dbReference type="EMBL" id="BJWK01000002">
    <property type="protein sequence ID" value="GEM07023.1"/>
    <property type="molecule type" value="Genomic_DNA"/>
</dbReference>
<keyword evidence="7 15" id="KW-0479">Metal-binding</keyword>
<keyword evidence="11 15" id="KW-0862">Zinc</keyword>
<evidence type="ECO:0000256" key="5">
    <source>
        <dbReference type="ARBA" id="ARBA00019422"/>
    </source>
</evidence>
<evidence type="ECO:0000256" key="9">
    <source>
        <dbReference type="ARBA" id="ARBA00022771"/>
    </source>
</evidence>
<keyword evidence="12 15" id="KW-0233">DNA recombination</keyword>
<dbReference type="InterPro" id="IPR014857">
    <property type="entry name" value="Nse1_RING_C4HC3-type"/>
</dbReference>
<feature type="domain" description="Non-structural maintenance of chromosomes element 1 RING C4HC3-type" evidence="17">
    <location>
        <begin position="246"/>
        <end position="284"/>
    </location>
</feature>
<dbReference type="PANTHER" id="PTHR20973:SF0">
    <property type="entry name" value="NON-STRUCTURAL MAINTENANCE OF CHROMOSOMES ELEMENT 1 HOMOLOG"/>
    <property type="match status" value="1"/>
</dbReference>
<evidence type="ECO:0000256" key="11">
    <source>
        <dbReference type="ARBA" id="ARBA00022833"/>
    </source>
</evidence>
<feature type="region of interest" description="Disordered" evidence="16">
    <location>
        <begin position="324"/>
        <end position="438"/>
    </location>
</feature>
<accession>A0A511K9H3</accession>
<feature type="compositionally biased region" description="Basic residues" evidence="16">
    <location>
        <begin position="343"/>
        <end position="369"/>
    </location>
</feature>
<dbReference type="GO" id="GO:0061630">
    <property type="term" value="F:ubiquitin protein ligase activity"/>
    <property type="evidence" value="ECO:0007669"/>
    <property type="project" value="UniProtKB-EC"/>
</dbReference>
<keyword evidence="8 15" id="KW-0227">DNA damage</keyword>
<keyword evidence="14 15" id="KW-0539">Nucleus</keyword>
<evidence type="ECO:0000256" key="14">
    <source>
        <dbReference type="ARBA" id="ARBA00023242"/>
    </source>
</evidence>
<evidence type="ECO:0000256" key="10">
    <source>
        <dbReference type="ARBA" id="ARBA00022786"/>
    </source>
</evidence>
<evidence type="ECO:0000256" key="15">
    <source>
        <dbReference type="RuleBase" id="RU368018"/>
    </source>
</evidence>
<evidence type="ECO:0000256" key="16">
    <source>
        <dbReference type="SAM" id="MobiDB-lite"/>
    </source>
</evidence>
<reference evidence="18 19" key="1">
    <citation type="submission" date="2019-07" db="EMBL/GenBank/DDBJ databases">
        <title>Rhodotorula toruloides NBRC10032 genome sequencing.</title>
        <authorList>
            <person name="Shida Y."/>
            <person name="Takaku H."/>
            <person name="Ogasawara W."/>
            <person name="Mori K."/>
        </authorList>
    </citation>
    <scope>NUCLEOTIDE SEQUENCE [LARGE SCALE GENOMIC DNA]</scope>
    <source>
        <strain evidence="18 19">NBRC10032</strain>
    </source>
</reference>
<comment type="function">
    <text evidence="15">Acts in a DNA repair pathway for removal of UV-induced DNA damage that is distinct from classical nucleotide excision repair and in repair of ionizing radiation damage. Functions in homologous recombination repair of DNA double strand breaks and in recovery of stalled replication forks.</text>
</comment>
<feature type="region of interest" description="Disordered" evidence="16">
    <location>
        <begin position="1"/>
        <end position="50"/>
    </location>
</feature>
<dbReference type="Gene3D" id="1.10.10.10">
    <property type="entry name" value="Winged helix-like DNA-binding domain superfamily/Winged helix DNA-binding domain"/>
    <property type="match status" value="1"/>
</dbReference>
<sequence>MPVASTSQRRRRAASDASSDGGDARRMEGKRARETEGSDREEDHERDLANLDMKDPVKTCRHLFLHALISRRTIALELADALYKECVRLCRVEGPQPLNTFIAKMEPGLALCGLDIKTTRDQESGQGMLVLVNTMQDEPSKLATEYKAEEIAFFKSVVERIMLAPKLSYSVTQTDLVRLAKQPVTKAGAIQLLKSFLAKGWLSLHESGRIVLSPRSLVELAPYLREQYDQEEDEAEDVRNRTVVDCNLCMGIVTSGYTCPNEDCGVRLHTFCVAQRLGNDGRCPDRLDDKPNPCPQIWPRDPQTRKFHGVPIGVAALGLAGDEESDVGATSDVGTGAGTPASTKKKGKGAATKRKKAAAAGGKKGKKRTRADEDEEEEDELDEDEADAIAPSRRAKFNADTSGGQRASSSPAATGKSSRAVKKKRTAQVPRDEDEDDE</sequence>
<comment type="similarity">
    <text evidence="3 15">Belongs to the NSE1 family.</text>
</comment>
<evidence type="ECO:0000256" key="2">
    <source>
        <dbReference type="ARBA" id="ARBA00004123"/>
    </source>
</evidence>
<evidence type="ECO:0000256" key="13">
    <source>
        <dbReference type="ARBA" id="ARBA00023204"/>
    </source>
</evidence>
<dbReference type="GO" id="GO:0000724">
    <property type="term" value="P:double-strand break repair via homologous recombination"/>
    <property type="evidence" value="ECO:0007669"/>
    <property type="project" value="TreeGrafter"/>
</dbReference>
<comment type="catalytic activity">
    <reaction evidence="1 15">
        <text>S-ubiquitinyl-[E2 ubiquitin-conjugating enzyme]-L-cysteine + [acceptor protein]-L-lysine = [E2 ubiquitin-conjugating enzyme]-L-cysteine + N(6)-ubiquitinyl-[acceptor protein]-L-lysine.</text>
        <dbReference type="EC" id="2.3.2.27"/>
    </reaction>
</comment>
<comment type="subcellular location">
    <subcellularLocation>
        <location evidence="2 15">Nucleus</location>
    </subcellularLocation>
</comment>
<evidence type="ECO:0000313" key="18">
    <source>
        <dbReference type="EMBL" id="GEM07023.1"/>
    </source>
</evidence>
<dbReference type="GO" id="GO:0030915">
    <property type="term" value="C:Smc5-Smc6 complex"/>
    <property type="evidence" value="ECO:0007669"/>
    <property type="project" value="UniProtKB-UniRule"/>
</dbReference>
<protein>
    <recommendedName>
        <fullName evidence="5 15">Non-structural maintenance of chromosomes element 1 homolog</fullName>
        <ecNumber evidence="4 15">2.3.2.27</ecNumber>
    </recommendedName>
</protein>
<keyword evidence="9 15" id="KW-0863">Zinc-finger</keyword>
<feature type="compositionally biased region" description="Polar residues" evidence="16">
    <location>
        <begin position="399"/>
        <end position="417"/>
    </location>
</feature>
<dbReference type="Gene3D" id="3.30.40.10">
    <property type="entry name" value="Zinc/RING finger domain, C3HC4 (zinc finger)"/>
    <property type="match status" value="1"/>
</dbReference>
<keyword evidence="6 15" id="KW-0808">Transferase</keyword>
<dbReference type="Gene3D" id="3.90.1150.220">
    <property type="match status" value="1"/>
</dbReference>
<feature type="compositionally biased region" description="Acidic residues" evidence="16">
    <location>
        <begin position="372"/>
        <end position="387"/>
    </location>
</feature>
<dbReference type="InterPro" id="IPR013083">
    <property type="entry name" value="Znf_RING/FYVE/PHD"/>
</dbReference>
<dbReference type="OrthoDB" id="185455at2759"/>
<dbReference type="GO" id="GO:0005634">
    <property type="term" value="C:nucleus"/>
    <property type="evidence" value="ECO:0007669"/>
    <property type="project" value="UniProtKB-SubCell"/>
</dbReference>